<dbReference type="GO" id="GO:0042802">
    <property type="term" value="F:identical protein binding"/>
    <property type="evidence" value="ECO:0007669"/>
    <property type="project" value="TreeGrafter"/>
</dbReference>
<comment type="caution">
    <text evidence="6">The sequence shown here is derived from an EMBL/GenBank/DDBJ whole genome shotgun (WGS) entry which is preliminary data.</text>
</comment>
<dbReference type="CDD" id="cd00610">
    <property type="entry name" value="OAT_like"/>
    <property type="match status" value="1"/>
</dbReference>
<evidence type="ECO:0000313" key="6">
    <source>
        <dbReference type="EMBL" id="MBG9376030.1"/>
    </source>
</evidence>
<dbReference type="Pfam" id="PF00202">
    <property type="entry name" value="Aminotran_3"/>
    <property type="match status" value="1"/>
</dbReference>
<comment type="similarity">
    <text evidence="5">Belongs to the class-III pyridoxal-phosphate-dependent aminotransferase family.</text>
</comment>
<dbReference type="PIRSF" id="PIRSF000521">
    <property type="entry name" value="Transaminase_4ab_Lys_Orn"/>
    <property type="match status" value="1"/>
</dbReference>
<sequence>MTLFDVYPLNNITITKALGSYVWDDKGTQYLDIYGGHAVISIGHTNPHWVKRIEEQLHNIAFYSNSVIIPIQQQLAAKLGKVSGKEDYRLFLVNSGAEANENALKLASFHTGRKKIVAFEKAFHGRTSLAVAVTDNPKIVAPVNETDNVTFLPLNDEAALQNYFQEHGKETAAVIIEGIQGVGGINVAGESFLQLIRSLCNDYGAVYIADSVQCGYGRSGKFFSHDFGGVNADIYTMAKGMGNGFPVGGMLIAPHIQPKHGMLGTTFGGNHLACAAALAVLEVIEQDSLMKMAEENGTYLINSLKEIEGIQNVRGRGLMIGFDVTEELQDLRKILLNKQHIFTGEAKPNVIRLLPAMNISREQIETFLNTLKETIAEINNTKPVEA</sequence>
<evidence type="ECO:0000256" key="3">
    <source>
        <dbReference type="ARBA" id="ARBA00022679"/>
    </source>
</evidence>
<comment type="cofactor">
    <cofactor evidence="1">
        <name>pyridoxal 5'-phosphate</name>
        <dbReference type="ChEBI" id="CHEBI:597326"/>
    </cofactor>
</comment>
<gene>
    <name evidence="6" type="ORF">I5907_07280</name>
</gene>
<evidence type="ECO:0000313" key="7">
    <source>
        <dbReference type="Proteomes" id="UP000628448"/>
    </source>
</evidence>
<dbReference type="InterPro" id="IPR005814">
    <property type="entry name" value="Aminotrans_3"/>
</dbReference>
<evidence type="ECO:0000256" key="4">
    <source>
        <dbReference type="ARBA" id="ARBA00022898"/>
    </source>
</evidence>
<dbReference type="InterPro" id="IPR015421">
    <property type="entry name" value="PyrdxlP-dep_Trfase_major"/>
</dbReference>
<dbReference type="GO" id="GO:0030170">
    <property type="term" value="F:pyridoxal phosphate binding"/>
    <property type="evidence" value="ECO:0007669"/>
    <property type="project" value="InterPro"/>
</dbReference>
<dbReference type="Proteomes" id="UP000628448">
    <property type="component" value="Unassembled WGS sequence"/>
</dbReference>
<dbReference type="Gene3D" id="3.90.1150.10">
    <property type="entry name" value="Aspartate Aminotransferase, domain 1"/>
    <property type="match status" value="1"/>
</dbReference>
<dbReference type="InterPro" id="IPR015422">
    <property type="entry name" value="PyrdxlP-dep_Trfase_small"/>
</dbReference>
<dbReference type="GO" id="GO:0008483">
    <property type="term" value="F:transaminase activity"/>
    <property type="evidence" value="ECO:0007669"/>
    <property type="project" value="UniProtKB-KW"/>
</dbReference>
<keyword evidence="3" id="KW-0808">Transferase</keyword>
<dbReference type="InterPro" id="IPR050103">
    <property type="entry name" value="Class-III_PLP-dep_AT"/>
</dbReference>
<evidence type="ECO:0000256" key="1">
    <source>
        <dbReference type="ARBA" id="ARBA00001933"/>
    </source>
</evidence>
<dbReference type="SUPFAM" id="SSF53383">
    <property type="entry name" value="PLP-dependent transferases"/>
    <property type="match status" value="1"/>
</dbReference>
<dbReference type="PANTHER" id="PTHR11986:SF79">
    <property type="entry name" value="ACETYLORNITHINE AMINOTRANSFERASE, MITOCHONDRIAL"/>
    <property type="match status" value="1"/>
</dbReference>
<proteinExistence type="inferred from homology"/>
<organism evidence="6 7">
    <name type="scientific">Panacibacter microcysteis</name>
    <dbReference type="NCBI Taxonomy" id="2793269"/>
    <lineage>
        <taxon>Bacteria</taxon>
        <taxon>Pseudomonadati</taxon>
        <taxon>Bacteroidota</taxon>
        <taxon>Chitinophagia</taxon>
        <taxon>Chitinophagales</taxon>
        <taxon>Chitinophagaceae</taxon>
        <taxon>Panacibacter</taxon>
    </lineage>
</organism>
<dbReference type="InterPro" id="IPR015424">
    <property type="entry name" value="PyrdxlP-dep_Trfase"/>
</dbReference>
<reference evidence="6" key="1">
    <citation type="submission" date="2020-11" db="EMBL/GenBank/DDBJ databases">
        <title>Bacterial whole genome sequence for Panacibacter sp. DH6.</title>
        <authorList>
            <person name="Le V."/>
            <person name="Ko S."/>
            <person name="Ahn C.-Y."/>
            <person name="Oh H.-M."/>
        </authorList>
    </citation>
    <scope>NUCLEOTIDE SEQUENCE</scope>
    <source>
        <strain evidence="6">DH6</strain>
    </source>
</reference>
<keyword evidence="4 5" id="KW-0663">Pyridoxal phosphate</keyword>
<keyword evidence="2 6" id="KW-0032">Aminotransferase</keyword>
<evidence type="ECO:0000256" key="5">
    <source>
        <dbReference type="RuleBase" id="RU003560"/>
    </source>
</evidence>
<dbReference type="EMBL" id="JADWYR010000001">
    <property type="protein sequence ID" value="MBG9376030.1"/>
    <property type="molecule type" value="Genomic_DNA"/>
</dbReference>
<dbReference type="PANTHER" id="PTHR11986">
    <property type="entry name" value="AMINOTRANSFERASE CLASS III"/>
    <property type="match status" value="1"/>
</dbReference>
<name>A0A931GV46_9BACT</name>
<evidence type="ECO:0000256" key="2">
    <source>
        <dbReference type="ARBA" id="ARBA00022576"/>
    </source>
</evidence>
<dbReference type="AlphaFoldDB" id="A0A931GV46"/>
<dbReference type="RefSeq" id="WP_196990052.1">
    <property type="nucleotide sequence ID" value="NZ_JADWYR010000001.1"/>
</dbReference>
<protein>
    <submittedName>
        <fullName evidence="6">Aspartate aminotransferase family protein</fullName>
    </submittedName>
</protein>
<dbReference type="FunFam" id="3.40.640.10:FF:000004">
    <property type="entry name" value="Acetylornithine aminotransferase"/>
    <property type="match status" value="1"/>
</dbReference>
<dbReference type="Gene3D" id="3.40.640.10">
    <property type="entry name" value="Type I PLP-dependent aspartate aminotransferase-like (Major domain)"/>
    <property type="match status" value="1"/>
</dbReference>
<accession>A0A931GV46</accession>
<keyword evidence="7" id="KW-1185">Reference proteome</keyword>